<dbReference type="GO" id="GO:0015833">
    <property type="term" value="P:peptide transport"/>
    <property type="evidence" value="ECO:0007669"/>
    <property type="project" value="InterPro"/>
</dbReference>
<feature type="domain" description="ABC transporter" evidence="6">
    <location>
        <begin position="73"/>
        <end position="328"/>
    </location>
</feature>
<dbReference type="CDD" id="cd03257">
    <property type="entry name" value="ABC_NikE_OppD_transporters"/>
    <property type="match status" value="2"/>
</dbReference>
<dbReference type="OrthoDB" id="4008250at2"/>
<dbReference type="Pfam" id="PF00005">
    <property type="entry name" value="ABC_tran"/>
    <property type="match status" value="2"/>
</dbReference>
<dbReference type="EMBL" id="FXZM01000004">
    <property type="protein sequence ID" value="SMY11456.1"/>
    <property type="molecule type" value="Genomic_DNA"/>
</dbReference>
<dbReference type="NCBIfam" id="NF008453">
    <property type="entry name" value="PRK11308.1"/>
    <property type="match status" value="2"/>
</dbReference>
<dbReference type="PROSITE" id="PS00211">
    <property type="entry name" value="ABC_TRANSPORTER_1"/>
    <property type="match status" value="2"/>
</dbReference>
<dbReference type="InterPro" id="IPR050319">
    <property type="entry name" value="ABC_transp_ATP-bind"/>
</dbReference>
<protein>
    <submittedName>
        <fullName evidence="7">Peptide/nickel transport system ATP-binding protein</fullName>
    </submittedName>
</protein>
<feature type="compositionally biased region" description="Low complexity" evidence="5">
    <location>
        <begin position="378"/>
        <end position="390"/>
    </location>
</feature>
<evidence type="ECO:0000313" key="8">
    <source>
        <dbReference type="Proteomes" id="UP000234462"/>
    </source>
</evidence>
<dbReference type="Proteomes" id="UP000234462">
    <property type="component" value="Unassembled WGS sequence"/>
</dbReference>
<dbReference type="GO" id="GO:0005524">
    <property type="term" value="F:ATP binding"/>
    <property type="evidence" value="ECO:0007669"/>
    <property type="project" value="UniProtKB-KW"/>
</dbReference>
<feature type="compositionally biased region" description="Low complexity" evidence="5">
    <location>
        <begin position="11"/>
        <end position="33"/>
    </location>
</feature>
<reference evidence="8" key="1">
    <citation type="submission" date="2017-03" db="EMBL/GenBank/DDBJ databases">
        <authorList>
            <person name="Monnet C."/>
        </authorList>
    </citation>
    <scope>NUCLEOTIDE SEQUENCE [LARGE SCALE GENOMIC DNA]</scope>
    <source>
        <strain evidence="8">SJ5-8</strain>
    </source>
</reference>
<name>A0A2H1L3J1_9MICO</name>
<dbReference type="InterPro" id="IPR003439">
    <property type="entry name" value="ABC_transporter-like_ATP-bd"/>
</dbReference>
<evidence type="ECO:0000256" key="4">
    <source>
        <dbReference type="ARBA" id="ARBA00022840"/>
    </source>
</evidence>
<feature type="domain" description="ABC transporter" evidence="6">
    <location>
        <begin position="437"/>
        <end position="689"/>
    </location>
</feature>
<dbReference type="NCBIfam" id="NF007739">
    <property type="entry name" value="PRK10419.1"/>
    <property type="match status" value="2"/>
</dbReference>
<sequence>MSSENTNSENSGRGAASRAAARAAASQKSASRGVGTGTPEKYQSRIGIDYSIEYPESFAQAAADAGAVPLLSIRELGVAYTTRSGEPSAAIRDVDLDVHAGSMTAVVGESGSGKSTTAGAVIGLLAANAQVTSGEIRLSAHGDAPQLDLRALSPREWQKVRGARIGYIPQDPGTSLNPLKTVGANVAESLRLHTGLGSAQRRARVLELLDRVGIDRPQMRLEQYPHELSGGMRQRALIAAAISLDPQLLIADEPTSALDVTVQKRILDLLDELRREAGTGILFITHDLAVAAERADELVVVRDGVVEEQGPARRLLGRPESAYTRRLLADAPSMQTLVGAVGPVRAAEASPAPASPNEHDPGRSEADRTDALSLAQESSPSPGPSGSAPPLVEVRGLTQVFARVPREEDTADAADAATTGALAGTAVHNTAVHDTAVHDAAVHDAADPRTATAPSSPDATAIIGIEDVDFTVPEGTTLGLVGESGSGKSTIGRALAGFSTPQSGSIRVGHYEAESLSKRELRDFRRTVQLVHQNPASALDPAHSVGASIAEPLRNFRMGSKADRADRVAQVMERVALDPGLASRRPRELSGGQLQRIAIARALVIEPRLVVFDEAVSALDVTVQSQILDLIQRLQEELGLTYVFISHDLAVVRQVAHTVTVLSRGRQVETGPVEQVFAHPEDPYTQRLLAAIPRPLDTQVLDLQALSI</sequence>
<gene>
    <name evidence="7" type="ORF">BJEO58_01041</name>
</gene>
<keyword evidence="8" id="KW-1185">Reference proteome</keyword>
<keyword evidence="3" id="KW-0547">Nucleotide-binding</keyword>
<feature type="region of interest" description="Disordered" evidence="5">
    <location>
        <begin position="346"/>
        <end position="391"/>
    </location>
</feature>
<evidence type="ECO:0000259" key="6">
    <source>
        <dbReference type="PROSITE" id="PS50893"/>
    </source>
</evidence>
<dbReference type="Pfam" id="PF08352">
    <property type="entry name" value="oligo_HPY"/>
    <property type="match status" value="1"/>
</dbReference>
<dbReference type="Gene3D" id="3.40.50.300">
    <property type="entry name" value="P-loop containing nucleotide triphosphate hydrolases"/>
    <property type="match status" value="2"/>
</dbReference>
<dbReference type="SMART" id="SM00382">
    <property type="entry name" value="AAA"/>
    <property type="match status" value="2"/>
</dbReference>
<evidence type="ECO:0000256" key="5">
    <source>
        <dbReference type="SAM" id="MobiDB-lite"/>
    </source>
</evidence>
<dbReference type="RefSeq" id="WP_101588352.1">
    <property type="nucleotide sequence ID" value="NZ_FXZM01000004.1"/>
</dbReference>
<feature type="compositionally biased region" description="Polar residues" evidence="5">
    <location>
        <begin position="1"/>
        <end position="10"/>
    </location>
</feature>
<feature type="compositionally biased region" description="Low complexity" evidence="5">
    <location>
        <begin position="346"/>
        <end position="356"/>
    </location>
</feature>
<dbReference type="InterPro" id="IPR013563">
    <property type="entry name" value="Oligopep_ABC_C"/>
</dbReference>
<evidence type="ECO:0000256" key="3">
    <source>
        <dbReference type="ARBA" id="ARBA00022741"/>
    </source>
</evidence>
<dbReference type="InterPro" id="IPR027417">
    <property type="entry name" value="P-loop_NTPase"/>
</dbReference>
<dbReference type="InterPro" id="IPR017871">
    <property type="entry name" value="ABC_transporter-like_CS"/>
</dbReference>
<evidence type="ECO:0000256" key="2">
    <source>
        <dbReference type="ARBA" id="ARBA00022448"/>
    </source>
</evidence>
<dbReference type="AlphaFoldDB" id="A0A2H1L3J1"/>
<dbReference type="GO" id="GO:0016887">
    <property type="term" value="F:ATP hydrolysis activity"/>
    <property type="evidence" value="ECO:0007669"/>
    <property type="project" value="InterPro"/>
</dbReference>
<dbReference type="PANTHER" id="PTHR43776:SF7">
    <property type="entry name" value="D,D-DIPEPTIDE TRANSPORT ATP-BINDING PROTEIN DDPF-RELATED"/>
    <property type="match status" value="1"/>
</dbReference>
<feature type="compositionally biased region" description="Basic and acidic residues" evidence="5">
    <location>
        <begin position="357"/>
        <end position="370"/>
    </location>
</feature>
<dbReference type="PROSITE" id="PS50893">
    <property type="entry name" value="ABC_TRANSPORTER_2"/>
    <property type="match status" value="2"/>
</dbReference>
<accession>A0A2H1L3J1</accession>
<evidence type="ECO:0000313" key="7">
    <source>
        <dbReference type="EMBL" id="SMY11456.1"/>
    </source>
</evidence>
<evidence type="ECO:0000256" key="1">
    <source>
        <dbReference type="ARBA" id="ARBA00005417"/>
    </source>
</evidence>
<comment type="similarity">
    <text evidence="1">Belongs to the ABC transporter superfamily.</text>
</comment>
<dbReference type="SUPFAM" id="SSF52540">
    <property type="entry name" value="P-loop containing nucleoside triphosphate hydrolases"/>
    <property type="match status" value="2"/>
</dbReference>
<keyword evidence="2" id="KW-0813">Transport</keyword>
<keyword evidence="4 7" id="KW-0067">ATP-binding</keyword>
<dbReference type="PANTHER" id="PTHR43776">
    <property type="entry name" value="TRANSPORT ATP-BINDING PROTEIN"/>
    <property type="match status" value="1"/>
</dbReference>
<organism evidence="7 8">
    <name type="scientific">Brevibacterium jeotgali</name>
    <dbReference type="NCBI Taxonomy" id="1262550"/>
    <lineage>
        <taxon>Bacteria</taxon>
        <taxon>Bacillati</taxon>
        <taxon>Actinomycetota</taxon>
        <taxon>Actinomycetes</taxon>
        <taxon>Micrococcales</taxon>
        <taxon>Brevibacteriaceae</taxon>
        <taxon>Brevibacterium</taxon>
    </lineage>
</organism>
<proteinExistence type="inferred from homology"/>
<dbReference type="InterPro" id="IPR003593">
    <property type="entry name" value="AAA+_ATPase"/>
</dbReference>
<feature type="region of interest" description="Disordered" evidence="5">
    <location>
        <begin position="1"/>
        <end position="40"/>
    </location>
</feature>
<dbReference type="GO" id="GO:0055085">
    <property type="term" value="P:transmembrane transport"/>
    <property type="evidence" value="ECO:0007669"/>
    <property type="project" value="UniProtKB-ARBA"/>
</dbReference>